<dbReference type="Proteomes" id="UP000637359">
    <property type="component" value="Unassembled WGS sequence"/>
</dbReference>
<comment type="caution">
    <text evidence="1">The sequence shown here is derived from an EMBL/GenBank/DDBJ whole genome shotgun (WGS) entry which is preliminary data.</text>
</comment>
<evidence type="ECO:0000313" key="1">
    <source>
        <dbReference type="EMBL" id="MBC5635238.1"/>
    </source>
</evidence>
<evidence type="ECO:0000313" key="2">
    <source>
        <dbReference type="Proteomes" id="UP000637359"/>
    </source>
</evidence>
<gene>
    <name evidence="1" type="ORF">H8S33_00230</name>
</gene>
<sequence>MNKFIREYTFWLLFGGLSYVNTSSTLSMLHLPVPYRIVLLLPLYQPRK</sequence>
<accession>A0A923L2F1</accession>
<name>A0A923L2F1_9BACI</name>
<proteinExistence type="predicted"/>
<organism evidence="1 2">
    <name type="scientific">Ornithinibacillus hominis</name>
    <dbReference type="NCBI Taxonomy" id="2763055"/>
    <lineage>
        <taxon>Bacteria</taxon>
        <taxon>Bacillati</taxon>
        <taxon>Bacillota</taxon>
        <taxon>Bacilli</taxon>
        <taxon>Bacillales</taxon>
        <taxon>Bacillaceae</taxon>
        <taxon>Ornithinibacillus</taxon>
    </lineage>
</organism>
<dbReference type="RefSeq" id="WP_186867957.1">
    <property type="nucleotide sequence ID" value="NZ_JACOOL010000001.1"/>
</dbReference>
<keyword evidence="2" id="KW-1185">Reference proteome</keyword>
<dbReference type="EMBL" id="JACOOL010000001">
    <property type="protein sequence ID" value="MBC5635238.1"/>
    <property type="molecule type" value="Genomic_DNA"/>
</dbReference>
<protein>
    <submittedName>
        <fullName evidence="1">Uncharacterized protein</fullName>
    </submittedName>
</protein>
<reference evidence="1" key="1">
    <citation type="submission" date="2020-08" db="EMBL/GenBank/DDBJ databases">
        <title>Genome public.</title>
        <authorList>
            <person name="Liu C."/>
            <person name="Sun Q."/>
        </authorList>
    </citation>
    <scope>NUCLEOTIDE SEQUENCE</scope>
    <source>
        <strain evidence="1">BX22</strain>
    </source>
</reference>
<dbReference type="AlphaFoldDB" id="A0A923L2F1"/>